<gene>
    <name evidence="8 9" type="primary">bioD</name>
    <name evidence="9" type="ORF">HCU01_18610</name>
    <name evidence="10" type="ORF">SAMN05660971_02697</name>
</gene>
<feature type="binding site" evidence="8">
    <location>
        <position position="54"/>
    </location>
    <ligand>
        <name>ATP</name>
        <dbReference type="ChEBI" id="CHEBI:30616"/>
    </ligand>
</feature>
<feature type="binding site" evidence="8">
    <location>
        <begin position="116"/>
        <end position="119"/>
    </location>
    <ligand>
        <name>ATP</name>
        <dbReference type="ChEBI" id="CHEBI:30616"/>
    </ligand>
</feature>
<sequence>MQRYFITGTDTDTGKTLIASALLARARRDGLTTLGLKPVASGCENTGVGLRNADALSLMAHTFPATDYATINPFAFEPAIAPHLAAQRAGCDLGLERLEGALAPALAEPRDLILVEGAGGWRVPLNPEENLAELASRLDLPVVLVVGLKLGCLNHAQLTAEAIQADGLELAGWVGNLLDPGFAVDDTLYQANLAHLTRVIPAPCLGVVPRLTEASPIERAGKAADYLHLPRID</sequence>
<comment type="catalytic activity">
    <reaction evidence="8">
        <text>(7R,8S)-7,8-diammoniononanoate + CO2 + ATP = (4R,5S)-dethiobiotin + ADP + phosphate + 3 H(+)</text>
        <dbReference type="Rhea" id="RHEA:15805"/>
        <dbReference type="ChEBI" id="CHEBI:15378"/>
        <dbReference type="ChEBI" id="CHEBI:16526"/>
        <dbReference type="ChEBI" id="CHEBI:30616"/>
        <dbReference type="ChEBI" id="CHEBI:43474"/>
        <dbReference type="ChEBI" id="CHEBI:149469"/>
        <dbReference type="ChEBI" id="CHEBI:149473"/>
        <dbReference type="ChEBI" id="CHEBI:456216"/>
        <dbReference type="EC" id="6.3.3.3"/>
    </reaction>
</comment>
<comment type="cofactor">
    <cofactor evidence="8">
        <name>Mg(2+)</name>
        <dbReference type="ChEBI" id="CHEBI:18420"/>
    </cofactor>
</comment>
<dbReference type="UniPathway" id="UPA00078">
    <property type="reaction ID" value="UER00161"/>
</dbReference>
<feature type="binding site" evidence="8">
    <location>
        <position position="54"/>
    </location>
    <ligand>
        <name>Mg(2+)</name>
        <dbReference type="ChEBI" id="CHEBI:18420"/>
    </ligand>
</feature>
<name>A0A1M7HVH6_9GAMM</name>
<feature type="binding site" evidence="8">
    <location>
        <position position="16"/>
    </location>
    <ligand>
        <name>Mg(2+)</name>
        <dbReference type="ChEBI" id="CHEBI:18420"/>
    </ligand>
</feature>
<keyword evidence="4 8" id="KW-0547">Nucleotide-binding</keyword>
<dbReference type="InterPro" id="IPR027417">
    <property type="entry name" value="P-loop_NTPase"/>
</dbReference>
<feature type="binding site" evidence="8">
    <location>
        <begin position="209"/>
        <end position="211"/>
    </location>
    <ligand>
        <name>ATP</name>
        <dbReference type="ChEBI" id="CHEBI:30616"/>
    </ligand>
</feature>
<dbReference type="SUPFAM" id="SSF52540">
    <property type="entry name" value="P-loop containing nucleoside triphosphate hydrolases"/>
    <property type="match status" value="1"/>
</dbReference>
<dbReference type="GO" id="GO:0005829">
    <property type="term" value="C:cytosol"/>
    <property type="evidence" value="ECO:0007669"/>
    <property type="project" value="TreeGrafter"/>
</dbReference>
<evidence type="ECO:0000313" key="12">
    <source>
        <dbReference type="Proteomes" id="UP000321726"/>
    </source>
</evidence>
<keyword evidence="6 8" id="KW-0067">ATP-binding</keyword>
<keyword evidence="3 8" id="KW-0479">Metal-binding</keyword>
<dbReference type="EC" id="6.3.3.3" evidence="8"/>
<dbReference type="EMBL" id="FRCA01000007">
    <property type="protein sequence ID" value="SHM32465.1"/>
    <property type="molecule type" value="Genomic_DNA"/>
</dbReference>
<keyword evidence="1 8" id="KW-0963">Cytoplasm</keyword>
<dbReference type="EMBL" id="BJXU01000066">
    <property type="protein sequence ID" value="GEN23912.1"/>
    <property type="molecule type" value="Genomic_DNA"/>
</dbReference>
<feature type="active site" evidence="8">
    <location>
        <position position="37"/>
    </location>
</feature>
<evidence type="ECO:0000256" key="7">
    <source>
        <dbReference type="ARBA" id="ARBA00022842"/>
    </source>
</evidence>
<feature type="binding site" evidence="8">
    <location>
        <position position="41"/>
    </location>
    <ligand>
        <name>substrate</name>
    </ligand>
</feature>
<dbReference type="CDD" id="cd03109">
    <property type="entry name" value="DTBS"/>
    <property type="match status" value="1"/>
</dbReference>
<dbReference type="GO" id="GO:0004141">
    <property type="term" value="F:dethiobiotin synthase activity"/>
    <property type="evidence" value="ECO:0007669"/>
    <property type="project" value="UniProtKB-UniRule"/>
</dbReference>
<evidence type="ECO:0000313" key="9">
    <source>
        <dbReference type="EMBL" id="GEN23912.1"/>
    </source>
</evidence>
<evidence type="ECO:0000256" key="2">
    <source>
        <dbReference type="ARBA" id="ARBA00022598"/>
    </source>
</evidence>
<evidence type="ECO:0000313" key="11">
    <source>
        <dbReference type="Proteomes" id="UP000184123"/>
    </source>
</evidence>
<dbReference type="PIRSF" id="PIRSF006755">
    <property type="entry name" value="DTB_synth"/>
    <property type="match status" value="1"/>
</dbReference>
<dbReference type="OrthoDB" id="9802097at2"/>
<dbReference type="GO" id="GO:0005524">
    <property type="term" value="F:ATP binding"/>
    <property type="evidence" value="ECO:0007669"/>
    <property type="project" value="UniProtKB-UniRule"/>
</dbReference>
<evidence type="ECO:0000256" key="3">
    <source>
        <dbReference type="ARBA" id="ARBA00022723"/>
    </source>
</evidence>
<organism evidence="10 11">
    <name type="scientific">Halomonas cupida</name>
    <dbReference type="NCBI Taxonomy" id="44933"/>
    <lineage>
        <taxon>Bacteria</taxon>
        <taxon>Pseudomonadati</taxon>
        <taxon>Pseudomonadota</taxon>
        <taxon>Gammaproteobacteria</taxon>
        <taxon>Oceanospirillales</taxon>
        <taxon>Halomonadaceae</taxon>
        <taxon>Halomonas</taxon>
    </lineage>
</organism>
<keyword evidence="5 8" id="KW-0093">Biotin biosynthesis</keyword>
<dbReference type="GO" id="GO:0042803">
    <property type="term" value="F:protein homodimerization activity"/>
    <property type="evidence" value="ECO:0007669"/>
    <property type="project" value="UniProtKB-ARBA"/>
</dbReference>
<comment type="subcellular location">
    <subcellularLocation>
        <location evidence="8">Cytoplasm</location>
    </subcellularLocation>
</comment>
<dbReference type="PANTHER" id="PTHR43210">
    <property type="entry name" value="DETHIOBIOTIN SYNTHETASE"/>
    <property type="match status" value="1"/>
</dbReference>
<dbReference type="FunFam" id="3.40.50.300:FF:000292">
    <property type="entry name" value="ATP-dependent dethiobiotin synthetase BioD"/>
    <property type="match status" value="1"/>
</dbReference>
<proteinExistence type="inferred from homology"/>
<dbReference type="RefSeq" id="WP_073435728.1">
    <property type="nucleotide sequence ID" value="NZ_BJXU01000066.1"/>
</dbReference>
<comment type="function">
    <text evidence="8">Catalyzes a mechanistically unusual reaction, the ATP-dependent insertion of CO2 between the N7 and N8 nitrogen atoms of 7,8-diaminopelargonic acid (DAPA, also called 7,8-diammoniononanoate) to form a ureido ring.</text>
</comment>
<dbReference type="HAMAP" id="MF_00336">
    <property type="entry name" value="BioD"/>
    <property type="match status" value="1"/>
</dbReference>
<reference evidence="9 12" key="2">
    <citation type="submission" date="2019-07" db="EMBL/GenBank/DDBJ databases">
        <title>Whole genome shotgun sequence of Halomonas cupida NBRC 102219.</title>
        <authorList>
            <person name="Hosoyama A."/>
            <person name="Uohara A."/>
            <person name="Ohji S."/>
            <person name="Ichikawa N."/>
        </authorList>
    </citation>
    <scope>NUCLEOTIDE SEQUENCE [LARGE SCALE GENOMIC DNA]</scope>
    <source>
        <strain evidence="9 12">NBRC 102219</strain>
    </source>
</reference>
<evidence type="ECO:0000256" key="8">
    <source>
        <dbReference type="HAMAP-Rule" id="MF_00336"/>
    </source>
</evidence>
<dbReference type="Gene3D" id="3.40.50.300">
    <property type="entry name" value="P-loop containing nucleotide triphosphate hydrolases"/>
    <property type="match status" value="1"/>
</dbReference>
<dbReference type="InterPro" id="IPR004472">
    <property type="entry name" value="DTB_synth_BioD"/>
</dbReference>
<feature type="binding site" evidence="8">
    <location>
        <position position="116"/>
    </location>
    <ligand>
        <name>Mg(2+)</name>
        <dbReference type="ChEBI" id="CHEBI:18420"/>
    </ligand>
</feature>
<evidence type="ECO:0000313" key="10">
    <source>
        <dbReference type="EMBL" id="SHM32465.1"/>
    </source>
</evidence>
<evidence type="ECO:0000256" key="1">
    <source>
        <dbReference type="ARBA" id="ARBA00022490"/>
    </source>
</evidence>
<protein>
    <recommendedName>
        <fullName evidence="8">ATP-dependent dethiobiotin synthetase BioD</fullName>
        <ecNumber evidence="8">6.3.3.3</ecNumber>
    </recommendedName>
    <alternativeName>
        <fullName evidence="8">DTB synthetase</fullName>
        <shortName evidence="8">DTBS</shortName>
    </alternativeName>
    <alternativeName>
        <fullName evidence="8">Dethiobiotin synthase</fullName>
    </alternativeName>
</protein>
<reference evidence="10 11" key="1">
    <citation type="submission" date="2016-11" db="EMBL/GenBank/DDBJ databases">
        <authorList>
            <person name="Jaros S."/>
            <person name="Januszkiewicz K."/>
            <person name="Wedrychowicz H."/>
        </authorList>
    </citation>
    <scope>NUCLEOTIDE SEQUENCE [LARGE SCALE GENOMIC DNA]</scope>
    <source>
        <strain evidence="10 11">DSM 4740</strain>
    </source>
</reference>
<evidence type="ECO:0000256" key="5">
    <source>
        <dbReference type="ARBA" id="ARBA00022756"/>
    </source>
</evidence>
<comment type="pathway">
    <text evidence="8">Cofactor biosynthesis; biotin biosynthesis; biotin from 7,8-diaminononanoate: step 1/2.</text>
</comment>
<keyword evidence="12" id="KW-1185">Reference proteome</keyword>
<dbReference type="NCBIfam" id="TIGR00347">
    <property type="entry name" value="bioD"/>
    <property type="match status" value="1"/>
</dbReference>
<dbReference type="STRING" id="44933.SAMN05660971_02697"/>
<evidence type="ECO:0000256" key="4">
    <source>
        <dbReference type="ARBA" id="ARBA00022741"/>
    </source>
</evidence>
<keyword evidence="7 8" id="KW-0460">Magnesium</keyword>
<dbReference type="AlphaFoldDB" id="A0A1M7HVH6"/>
<dbReference type="GO" id="GO:0000287">
    <property type="term" value="F:magnesium ion binding"/>
    <property type="evidence" value="ECO:0007669"/>
    <property type="project" value="UniProtKB-UniRule"/>
</dbReference>
<dbReference type="GO" id="GO:0009102">
    <property type="term" value="P:biotin biosynthetic process"/>
    <property type="evidence" value="ECO:0007669"/>
    <property type="project" value="UniProtKB-UniRule"/>
</dbReference>
<evidence type="ECO:0000256" key="6">
    <source>
        <dbReference type="ARBA" id="ARBA00022840"/>
    </source>
</evidence>
<dbReference type="Pfam" id="PF13500">
    <property type="entry name" value="AAA_26"/>
    <property type="match status" value="1"/>
</dbReference>
<comment type="caution">
    <text evidence="8">Lacks conserved residue(s) required for the propagation of feature annotation.</text>
</comment>
<comment type="similarity">
    <text evidence="8">Belongs to the dethiobiotin synthetase family.</text>
</comment>
<accession>A0A1M7HVH6</accession>
<comment type="subunit">
    <text evidence="8">Homodimer.</text>
</comment>
<dbReference type="Proteomes" id="UP000321726">
    <property type="component" value="Unassembled WGS sequence"/>
</dbReference>
<dbReference type="PANTHER" id="PTHR43210:SF5">
    <property type="entry name" value="DETHIOBIOTIN SYNTHETASE"/>
    <property type="match status" value="1"/>
</dbReference>
<dbReference type="Proteomes" id="UP000184123">
    <property type="component" value="Unassembled WGS sequence"/>
</dbReference>
<keyword evidence="2 8" id="KW-0436">Ligase</keyword>